<dbReference type="AlphaFoldDB" id="A0A7W7K9B8"/>
<evidence type="ECO:0000313" key="1">
    <source>
        <dbReference type="EMBL" id="MBB4858316.1"/>
    </source>
</evidence>
<keyword evidence="2" id="KW-1185">Reference proteome</keyword>
<proteinExistence type="predicted"/>
<reference evidence="1 2" key="1">
    <citation type="submission" date="2020-08" db="EMBL/GenBank/DDBJ databases">
        <title>Functional genomics of gut bacteria from endangered species of beetles.</title>
        <authorList>
            <person name="Carlos-Shanley C."/>
        </authorList>
    </citation>
    <scope>NUCLEOTIDE SEQUENCE [LARGE SCALE GENOMIC DNA]</scope>
    <source>
        <strain evidence="1 2">S00245</strain>
    </source>
</reference>
<comment type="caution">
    <text evidence="1">The sequence shown here is derived from an EMBL/GenBank/DDBJ whole genome shotgun (WGS) entry which is preliminary data.</text>
</comment>
<sequence>MPSPQKIADGAYGQAIDEEVRRIARKPGAHPET</sequence>
<evidence type="ECO:0000313" key="2">
    <source>
        <dbReference type="Proteomes" id="UP000555448"/>
    </source>
</evidence>
<dbReference type="Proteomes" id="UP000555448">
    <property type="component" value="Unassembled WGS sequence"/>
</dbReference>
<organism evidence="1 2">
    <name type="scientific">Novosphingobium chloroacetimidivorans</name>
    <dbReference type="NCBI Taxonomy" id="1428314"/>
    <lineage>
        <taxon>Bacteria</taxon>
        <taxon>Pseudomonadati</taxon>
        <taxon>Pseudomonadota</taxon>
        <taxon>Alphaproteobacteria</taxon>
        <taxon>Sphingomonadales</taxon>
        <taxon>Sphingomonadaceae</taxon>
        <taxon>Novosphingobium</taxon>
    </lineage>
</organism>
<accession>A0A7W7K9B8</accession>
<dbReference type="EMBL" id="JACHLR010000005">
    <property type="protein sequence ID" value="MBB4858316.1"/>
    <property type="molecule type" value="Genomic_DNA"/>
</dbReference>
<gene>
    <name evidence="1" type="ORF">HNO88_001635</name>
</gene>
<name>A0A7W7K9B8_9SPHN</name>
<protein>
    <submittedName>
        <fullName evidence="1">Uncharacterized protein</fullName>
    </submittedName>
</protein>